<dbReference type="OrthoDB" id="9797095at2"/>
<sequence length="115" mass="13041">MAASISVLTENEDSTDRWYVYVIENRLGQFYTGITTDPNRRLRQHSGELKGGARALKGKGPLQFRLILNVSDRSVALKTEYAIKQLSKREKLALIEEDLRALTAQQVEIVTARFC</sequence>
<proteinExistence type="inferred from homology"/>
<dbReference type="KEGG" id="salk:FBQ74_05055"/>
<name>A0A5B7YAZ8_9ALTE</name>
<organism evidence="3 4">
    <name type="scientific">Salinimonas iocasae</name>
    <dbReference type="NCBI Taxonomy" id="2572577"/>
    <lineage>
        <taxon>Bacteria</taxon>
        <taxon>Pseudomonadati</taxon>
        <taxon>Pseudomonadota</taxon>
        <taxon>Gammaproteobacteria</taxon>
        <taxon>Alteromonadales</taxon>
        <taxon>Alteromonadaceae</taxon>
        <taxon>Alteromonas/Salinimonas group</taxon>
        <taxon>Salinimonas</taxon>
    </lineage>
</organism>
<evidence type="ECO:0000256" key="1">
    <source>
        <dbReference type="ARBA" id="ARBA00007435"/>
    </source>
</evidence>
<evidence type="ECO:0000313" key="4">
    <source>
        <dbReference type="Proteomes" id="UP000304912"/>
    </source>
</evidence>
<dbReference type="Proteomes" id="UP000304912">
    <property type="component" value="Chromosome"/>
</dbReference>
<dbReference type="Pfam" id="PF01541">
    <property type="entry name" value="GIY-YIG"/>
    <property type="match status" value="1"/>
</dbReference>
<comment type="similarity">
    <text evidence="1">Belongs to the UPF0213 family.</text>
</comment>
<keyword evidence="4" id="KW-1185">Reference proteome</keyword>
<dbReference type="InterPro" id="IPR035901">
    <property type="entry name" value="GIY-YIG_endonuc_sf"/>
</dbReference>
<evidence type="ECO:0000259" key="2">
    <source>
        <dbReference type="PROSITE" id="PS50164"/>
    </source>
</evidence>
<gene>
    <name evidence="3" type="ORF">FBQ74_05055</name>
</gene>
<dbReference type="RefSeq" id="WP_139755641.1">
    <property type="nucleotide sequence ID" value="NZ_CP039852.1"/>
</dbReference>
<evidence type="ECO:0000313" key="3">
    <source>
        <dbReference type="EMBL" id="QCZ92892.1"/>
    </source>
</evidence>
<dbReference type="PANTHER" id="PTHR34477:SF1">
    <property type="entry name" value="UPF0213 PROTEIN YHBQ"/>
    <property type="match status" value="1"/>
</dbReference>
<dbReference type="EMBL" id="CP039852">
    <property type="protein sequence ID" value="QCZ92892.1"/>
    <property type="molecule type" value="Genomic_DNA"/>
</dbReference>
<dbReference type="CDD" id="cd10456">
    <property type="entry name" value="GIY-YIG_UPF0213"/>
    <property type="match status" value="1"/>
</dbReference>
<dbReference type="PROSITE" id="PS50164">
    <property type="entry name" value="GIY_YIG"/>
    <property type="match status" value="1"/>
</dbReference>
<dbReference type="InterPro" id="IPR000305">
    <property type="entry name" value="GIY-YIG_endonuc"/>
</dbReference>
<protein>
    <submittedName>
        <fullName evidence="3">GIY-YIG nuclease family protein</fullName>
    </submittedName>
</protein>
<dbReference type="InterPro" id="IPR050190">
    <property type="entry name" value="UPF0213_domain"/>
</dbReference>
<reference evidence="3 4" key="1">
    <citation type="submission" date="2019-04" db="EMBL/GenBank/DDBJ databases">
        <title>Salinimonas iocasae sp. nov., a halophilic bacterium isolated from the outer tube casing of tubeworms in Okinawa Trough.</title>
        <authorList>
            <person name="Zhang H."/>
            <person name="Wang H."/>
            <person name="Li C."/>
        </authorList>
    </citation>
    <scope>NUCLEOTIDE SEQUENCE [LARGE SCALE GENOMIC DNA]</scope>
    <source>
        <strain evidence="3 4">KX18D6</strain>
    </source>
</reference>
<dbReference type="PANTHER" id="PTHR34477">
    <property type="entry name" value="UPF0213 PROTEIN YHBQ"/>
    <property type="match status" value="1"/>
</dbReference>
<dbReference type="SUPFAM" id="SSF82771">
    <property type="entry name" value="GIY-YIG endonuclease"/>
    <property type="match status" value="1"/>
</dbReference>
<dbReference type="Gene3D" id="3.40.1440.10">
    <property type="entry name" value="GIY-YIG endonuclease"/>
    <property type="match status" value="1"/>
</dbReference>
<accession>A0A5B7YAZ8</accession>
<dbReference type="AlphaFoldDB" id="A0A5B7YAZ8"/>
<feature type="domain" description="GIY-YIG" evidence="2">
    <location>
        <begin position="16"/>
        <end position="93"/>
    </location>
</feature>